<reference evidence="7 8" key="1">
    <citation type="submission" date="2020-07" db="EMBL/GenBank/DDBJ databases">
        <authorList>
            <person name="Criscuolo A."/>
        </authorList>
    </citation>
    <scope>NUCLEOTIDE SEQUENCE [LARGE SCALE GENOMIC DNA]</scope>
    <source>
        <strain evidence="7">CIP107946</strain>
    </source>
</reference>
<accession>A0A6V7RBI3</accession>
<comment type="caution">
    <text evidence="7">The sequence shown here is derived from an EMBL/GenBank/DDBJ whole genome shotgun (WGS) entry which is preliminary data.</text>
</comment>
<dbReference type="EC" id="5.4.4.2" evidence="3"/>
<gene>
    <name evidence="7" type="primary">pchA</name>
    <name evidence="7" type="ORF">JEOPIN946_00861</name>
</gene>
<evidence type="ECO:0000256" key="2">
    <source>
        <dbReference type="ARBA" id="ARBA00005297"/>
    </source>
</evidence>
<dbReference type="GO" id="GO:0008909">
    <property type="term" value="F:isochorismate synthase activity"/>
    <property type="evidence" value="ECO:0007669"/>
    <property type="project" value="UniProtKB-EC"/>
</dbReference>
<dbReference type="Gene3D" id="3.60.120.10">
    <property type="entry name" value="Anthranilate synthase"/>
    <property type="match status" value="1"/>
</dbReference>
<dbReference type="Proteomes" id="UP000588186">
    <property type="component" value="Unassembled WGS sequence"/>
</dbReference>
<evidence type="ECO:0000313" key="7">
    <source>
        <dbReference type="EMBL" id="CAD2074915.1"/>
    </source>
</evidence>
<dbReference type="InterPro" id="IPR005801">
    <property type="entry name" value="ADC_synthase"/>
</dbReference>
<comment type="catalytic activity">
    <reaction evidence="1">
        <text>chorismate = isochorismate</text>
        <dbReference type="Rhea" id="RHEA:18985"/>
        <dbReference type="ChEBI" id="CHEBI:29748"/>
        <dbReference type="ChEBI" id="CHEBI:29780"/>
        <dbReference type="EC" id="5.4.4.2"/>
    </reaction>
</comment>
<evidence type="ECO:0000259" key="6">
    <source>
        <dbReference type="Pfam" id="PF00425"/>
    </source>
</evidence>
<evidence type="ECO:0000256" key="5">
    <source>
        <dbReference type="ARBA" id="ARBA00041564"/>
    </source>
</evidence>
<dbReference type="PANTHER" id="PTHR42839:SF1">
    <property type="entry name" value="ISOCHORISMATE SYNTHASE MENF"/>
    <property type="match status" value="1"/>
</dbReference>
<evidence type="ECO:0000256" key="3">
    <source>
        <dbReference type="ARBA" id="ARBA00012824"/>
    </source>
</evidence>
<dbReference type="SUPFAM" id="SSF56322">
    <property type="entry name" value="ADC synthase"/>
    <property type="match status" value="1"/>
</dbReference>
<dbReference type="NCBIfam" id="TIGR00543">
    <property type="entry name" value="isochor_syn"/>
    <property type="match status" value="1"/>
</dbReference>
<feature type="domain" description="Chorismate-utilising enzyme C-terminal" evidence="6">
    <location>
        <begin position="189"/>
        <end position="439"/>
    </location>
</feature>
<dbReference type="GO" id="GO:0009697">
    <property type="term" value="P:salicylic acid biosynthetic process"/>
    <property type="evidence" value="ECO:0007669"/>
    <property type="project" value="TreeGrafter"/>
</dbReference>
<proteinExistence type="inferred from homology"/>
<comment type="similarity">
    <text evidence="2">Belongs to the isochorismate synthase family.</text>
</comment>
<dbReference type="AlphaFoldDB" id="A0A6V7RBI3"/>
<name>A0A6V7RBI3_9BACL</name>
<dbReference type="InterPro" id="IPR004561">
    <property type="entry name" value="IsoChor_synthase"/>
</dbReference>
<evidence type="ECO:0000256" key="1">
    <source>
        <dbReference type="ARBA" id="ARBA00000799"/>
    </source>
</evidence>
<dbReference type="RefSeq" id="WP_208454731.1">
    <property type="nucleotide sequence ID" value="NZ_CAJEWB010000010.1"/>
</dbReference>
<dbReference type="PANTHER" id="PTHR42839">
    <property type="entry name" value="ISOCHORISMATE SYNTHASE ENTC"/>
    <property type="match status" value="1"/>
</dbReference>
<keyword evidence="8" id="KW-1185">Reference proteome</keyword>
<keyword evidence="4" id="KW-0413">Isomerase</keyword>
<evidence type="ECO:0000256" key="4">
    <source>
        <dbReference type="ARBA" id="ARBA00023235"/>
    </source>
</evidence>
<evidence type="ECO:0000313" key="8">
    <source>
        <dbReference type="Proteomes" id="UP000588186"/>
    </source>
</evidence>
<dbReference type="InterPro" id="IPR015890">
    <property type="entry name" value="Chorismate_C"/>
</dbReference>
<sequence>MNVQSSQQLIEDLTLDSNTPYLAVVFSLDGFNLSEAKILDYFKEHKGERYWFKSKENVFNKIGIGYLDGFTRSNFDSGTLDELKTTVFQKLQYIKLDESIDMKADLFGGMRFDDKKSSDEWMDFDMVGFHLARWQFDLEKNAGIFIIEKDELEKQGLVRYILHTLEGIERSSVKVRISSIKSEHEIFPEEWKNLVKETLNVLDSDFLKVVLSRQLLVRMDEHIDLNFIINRLLDEAGTYIVYFERKNSVFVSKTPEKLFNVFNNKLLTNAIAGSIPRTQDYRVNDANKAEFLRDEKNLFEHIVVRDSIIEDIKAYTHDIMYDYKPSIMENRYIYHLYTPIEAVLNEDANLFDVLYQMHPTPAVGGLPKNLAQEYIKEHEFYTRGLYAAPLGFISENNDAEFVVALRSMLIKGSSATLFAGAGIVEGSDPELEYVETTTKFRPMLNVLEAL</sequence>
<protein>
    <recommendedName>
        <fullName evidence="3">isochorismate synthase</fullName>
        <ecNumber evidence="3">5.4.4.2</ecNumber>
    </recommendedName>
    <alternativeName>
        <fullName evidence="5">Isochorismate mutase</fullName>
    </alternativeName>
</protein>
<dbReference type="Pfam" id="PF00425">
    <property type="entry name" value="Chorismate_bind"/>
    <property type="match status" value="1"/>
</dbReference>
<organism evidence="7 8">
    <name type="scientific">Phocicoccus pinnipedialis</name>
    <dbReference type="NCBI Taxonomy" id="110845"/>
    <lineage>
        <taxon>Bacteria</taxon>
        <taxon>Bacillati</taxon>
        <taxon>Bacillota</taxon>
        <taxon>Bacilli</taxon>
        <taxon>Bacillales</taxon>
        <taxon>Salinicoccaceae</taxon>
        <taxon>Phocicoccus</taxon>
    </lineage>
</organism>
<dbReference type="EMBL" id="CAJEWB010000010">
    <property type="protein sequence ID" value="CAD2074915.1"/>
    <property type="molecule type" value="Genomic_DNA"/>
</dbReference>